<dbReference type="NCBIfam" id="TIGR01643">
    <property type="entry name" value="YD_repeat_2x"/>
    <property type="match status" value="1"/>
</dbReference>
<protein>
    <recommendedName>
        <fullName evidence="4">YD repeat-containing protein</fullName>
    </recommendedName>
</protein>
<evidence type="ECO:0000256" key="1">
    <source>
        <dbReference type="SAM" id="SignalP"/>
    </source>
</evidence>
<dbReference type="InterPro" id="IPR006530">
    <property type="entry name" value="YD"/>
</dbReference>
<evidence type="ECO:0000313" key="2">
    <source>
        <dbReference type="EMBL" id="UYQ94804.1"/>
    </source>
</evidence>
<feature type="signal peptide" evidence="1">
    <location>
        <begin position="1"/>
        <end position="27"/>
    </location>
</feature>
<keyword evidence="3" id="KW-1185">Reference proteome</keyword>
<gene>
    <name evidence="2" type="ORF">MKQ68_06830</name>
</gene>
<reference evidence="2" key="1">
    <citation type="submission" date="2022-10" db="EMBL/GenBank/DDBJ databases">
        <title>Chitinophaga sp. nov., isolated from soil.</title>
        <authorList>
            <person name="Jeon C.O."/>
        </authorList>
    </citation>
    <scope>NUCLEOTIDE SEQUENCE</scope>
    <source>
        <strain evidence="2">R8</strain>
    </source>
</reference>
<proteinExistence type="predicted"/>
<dbReference type="Proteomes" id="UP001162741">
    <property type="component" value="Chromosome"/>
</dbReference>
<feature type="chain" id="PRO_5047548474" description="YD repeat-containing protein" evidence="1">
    <location>
        <begin position="28"/>
        <end position="1194"/>
    </location>
</feature>
<organism evidence="2 3">
    <name type="scientific">Chitinophaga horti</name>
    <dbReference type="NCBI Taxonomy" id="2920382"/>
    <lineage>
        <taxon>Bacteria</taxon>
        <taxon>Pseudomonadati</taxon>
        <taxon>Bacteroidota</taxon>
        <taxon>Chitinophagia</taxon>
        <taxon>Chitinophagales</taxon>
        <taxon>Chitinophagaceae</taxon>
        <taxon>Chitinophaga</taxon>
    </lineage>
</organism>
<evidence type="ECO:0000313" key="3">
    <source>
        <dbReference type="Proteomes" id="UP001162741"/>
    </source>
</evidence>
<accession>A0ABY6J545</accession>
<keyword evidence="1" id="KW-0732">Signal</keyword>
<sequence length="1194" mass="134030">MNTFRSAARMVLCACCLLLGTWMQGFGQGKDNPTLPVITPPSPEAASLGKYGVWPVSQYTGTPGISIPIYEININGFKLPVSLSYHASGVKIDEKASWVGTNWTLNAGGMVGRTIVGLDDSDQNGIANHSKFGSRLKSFYDIESHEDYSLFLDVRRGDVDLESDIYYYNFAGKSGKLIFDSTLNPRSLPANNLLFRMTPFTWYQPNPPLYSATYPRWEVLDEAGNIYRFGANGKGLENTQIRRPNGEITGQGGTAFYLTEIVLANKADTIYFEYVEKNERYAHPYTQACRWINHFLQISNTANDCPTAEQVFMTNQTLYNGAELGQAQRSSSFVTGNSQLRRITWRGGKVEFNAATVRQDMMFNTGRMLDSVVVYDRKGARIKGIGMQYAYVNGRYYLDTLRETGGPGVAPLKHAFGYIDRTSLPPSEPLVGTSGRNSNAQDHWGYYNGFNTNNNLLPSHSAASVAASYVLTARREVDTVAAQTGTLNKITYPTGGWTTFSYESNRFDNTGTANPSPPKPIIYKTAGAAMNFQQPVKGVGEFTIPFDQSNVSVSIHFNDYAKPPHKNLTVLPYVRIERITTSGGNVSVSTVHYWDAFDHFPTSGMSPNGRGWYDYSLNLTNLNFTAGTYRVTVNDSCSIMMGPNCLESNYPDPDPDDDMWIIPMATASIGYMGYEDLPEALPLAGGLRVKEIINYTGNNQVAARKRFGYSLGKMETYPDYYSCYEHWRKPFHAFCHYEARLSEISSASQVLLGVTQGAIVGYPEVCEWDLDAAGNNNGYTRYQFSYTPDEFNQVYIMSYWPSPSALDPRFPPNSSDYKRGLLQTKAVYKRVGNDYIKQDTLENKYGFNDNNPQHHYYRQRNVRIRQLKFDQNGGTPLEESAFWGPGHWGYPHDFAHAFYDHITSWVQLLSTEQLTYDENGANPQSNLIKYYYDNKNHMLPTRTERTASDGKKKVTYMNYASDYAAGTPFIDDMIANHIIAAPIEALNYELDASDNPHLLSGAISIYKPGGKGILDRLKILENNSPLPFGQFKFANVNQGILPFNTTSRNTFQADSRYKDRLLYPVVNSYGNIAEQHKVNDVKEVYLWGYKGVYPVAKLIGTDFSTAQSYISQTILDNAQGGDDAALRTELNKLRAIPGALVTTYTYKPLVGITSQTDVNGRTTFYEYDGHNRLRLIRDQDGNILKLINYDYSEK</sequence>
<evidence type="ECO:0008006" key="4">
    <source>
        <dbReference type="Google" id="ProtNLM"/>
    </source>
</evidence>
<name>A0ABY6J545_9BACT</name>
<dbReference type="EMBL" id="CP107006">
    <property type="protein sequence ID" value="UYQ94804.1"/>
    <property type="molecule type" value="Genomic_DNA"/>
</dbReference>
<dbReference type="RefSeq" id="WP_264282637.1">
    <property type="nucleotide sequence ID" value="NZ_CP107006.1"/>
</dbReference>